<keyword evidence="7 12" id="KW-1133">Transmembrane helix</keyword>
<comment type="function">
    <text evidence="12">Catalyzes the reversible phosphatidyl group transfer from one phosphatidylglycerol molecule to another to form cardiolipin (CL) (diphosphatidylglycerol) and glycerol.</text>
</comment>
<dbReference type="CDD" id="cd09110">
    <property type="entry name" value="PLDc_CLS_1"/>
    <property type="match status" value="1"/>
</dbReference>
<protein>
    <recommendedName>
        <fullName evidence="12 13">Cardiolipin synthase</fullName>
        <shortName evidence="12">CL synthase</shortName>
        <ecNumber evidence="12 13">2.7.8.-</ecNumber>
    </recommendedName>
</protein>
<feature type="domain" description="PLD phosphodiesterase" evidence="14">
    <location>
        <begin position="236"/>
        <end position="263"/>
    </location>
</feature>
<evidence type="ECO:0000256" key="5">
    <source>
        <dbReference type="ARBA" id="ARBA00022692"/>
    </source>
</evidence>
<keyword evidence="8 12" id="KW-0443">Lipid metabolism</keyword>
<dbReference type="PANTHER" id="PTHR21248">
    <property type="entry name" value="CARDIOLIPIN SYNTHASE"/>
    <property type="match status" value="1"/>
</dbReference>
<dbReference type="AlphaFoldDB" id="A0A495J9A8"/>
<dbReference type="SUPFAM" id="SSF56024">
    <property type="entry name" value="Phospholipase D/nuclease"/>
    <property type="match status" value="2"/>
</dbReference>
<evidence type="ECO:0000256" key="8">
    <source>
        <dbReference type="ARBA" id="ARBA00023098"/>
    </source>
</evidence>
<dbReference type="InterPro" id="IPR022924">
    <property type="entry name" value="Cardiolipin_synthase"/>
</dbReference>
<dbReference type="HAMAP" id="MF_01916">
    <property type="entry name" value="Cardiolipin_synth_Cls"/>
    <property type="match status" value="1"/>
</dbReference>
<dbReference type="Proteomes" id="UP000268007">
    <property type="component" value="Unassembled WGS sequence"/>
</dbReference>
<keyword evidence="11 12" id="KW-1208">Phospholipid metabolism</keyword>
<keyword evidence="10 12" id="KW-0594">Phospholipid biosynthesis</keyword>
<keyword evidence="16" id="KW-1185">Reference proteome</keyword>
<evidence type="ECO:0000256" key="4">
    <source>
        <dbReference type="ARBA" id="ARBA00022679"/>
    </source>
</evidence>
<keyword evidence="4 12" id="KW-0808">Transferase</keyword>
<dbReference type="InterPro" id="IPR027379">
    <property type="entry name" value="CLS_N"/>
</dbReference>
<comment type="similarity">
    <text evidence="12">Belongs to the phospholipase D family. Cardiolipin synthase subfamily.</text>
</comment>
<dbReference type="EMBL" id="RBKU01000001">
    <property type="protein sequence ID" value="RKR84984.1"/>
    <property type="molecule type" value="Genomic_DNA"/>
</dbReference>
<dbReference type="EC" id="2.7.8.-" evidence="12 13"/>
<comment type="subcellular location">
    <subcellularLocation>
        <location evidence="1 12">Cell membrane</location>
        <topology evidence="1 12">Multi-pass membrane protein</topology>
    </subcellularLocation>
</comment>
<keyword evidence="6" id="KW-0677">Repeat</keyword>
<dbReference type="PROSITE" id="PS50035">
    <property type="entry name" value="PLD"/>
    <property type="match status" value="2"/>
</dbReference>
<feature type="active site" evidence="12">
    <location>
        <position position="421"/>
    </location>
</feature>
<dbReference type="NCBIfam" id="TIGR04265">
    <property type="entry name" value="bac_cardiolipin"/>
    <property type="match status" value="1"/>
</dbReference>
<feature type="active site" evidence="12">
    <location>
        <position position="243"/>
    </location>
</feature>
<proteinExistence type="inferred from homology"/>
<evidence type="ECO:0000256" key="3">
    <source>
        <dbReference type="ARBA" id="ARBA00022516"/>
    </source>
</evidence>
<feature type="active site" evidence="12">
    <location>
        <position position="241"/>
    </location>
</feature>
<feature type="transmembrane region" description="Helical" evidence="12">
    <location>
        <begin position="55"/>
        <end position="77"/>
    </location>
</feature>
<dbReference type="CDD" id="cd09112">
    <property type="entry name" value="PLDc_CLS_2"/>
    <property type="match status" value="1"/>
</dbReference>
<dbReference type="GO" id="GO:0032049">
    <property type="term" value="P:cardiolipin biosynthetic process"/>
    <property type="evidence" value="ECO:0007669"/>
    <property type="project" value="UniProtKB-UniRule"/>
</dbReference>
<evidence type="ECO:0000256" key="7">
    <source>
        <dbReference type="ARBA" id="ARBA00022989"/>
    </source>
</evidence>
<sequence length="503" mass="57412">MCLLLGKPPNNNLKTMLLQHMDWILLGEIIYAIIVILVCLRIIYDTRSTSKTSAYLLLTLFLPALGIIIYFVVGANYRKNSLYSKKIIKNSRLLNQIRKEIYLQSEKTWDTGEAEVQRHKKLARLLLNDSMSPLSGNNEVKLLLNGENKFPDVIKELKKAKHHIHIEYYIFEDDEIGNQIKDVLIEKARAGVQVRFIYDDFGSRSIRKNLVPQLIEAGVQAFPFYQIYFMALANRVNYRNHRKIIVIDGCTGFVGGINVSDRYINHPKLNNEFFWRDTHLMIRGPGVYYLQYLFICDWNFCAETDLEPIEQFFCADKSKTSDAIVQIAASGPDSETPVLMFSLIQAIGMAEEEILITTPYFIPGESLIDALNTAAMSGVKVKLLVPGKSDSAFVDSAARSYYGEILRSGVEIYFYQKGFIHAKTMVLDSSLSIIGTANMDHRSYELNFEVNAMVYDDNLAKQLRQSFFDDLESSTKVSPVAWAKRPLYKQLPEKLTRLLSPLL</sequence>
<organism evidence="15 16">
    <name type="scientific">Mucilaginibacter gracilis</name>
    <dbReference type="NCBI Taxonomy" id="423350"/>
    <lineage>
        <taxon>Bacteria</taxon>
        <taxon>Pseudomonadati</taxon>
        <taxon>Bacteroidota</taxon>
        <taxon>Sphingobacteriia</taxon>
        <taxon>Sphingobacteriales</taxon>
        <taxon>Sphingobacteriaceae</taxon>
        <taxon>Mucilaginibacter</taxon>
    </lineage>
</organism>
<dbReference type="Gene3D" id="3.30.870.10">
    <property type="entry name" value="Endonuclease Chain A"/>
    <property type="match status" value="2"/>
</dbReference>
<dbReference type="InterPro" id="IPR025202">
    <property type="entry name" value="PLD-like_dom"/>
</dbReference>
<keyword evidence="5 12" id="KW-0812">Transmembrane</keyword>
<feature type="active site" evidence="12">
    <location>
        <position position="248"/>
    </location>
</feature>
<dbReference type="InterPro" id="IPR030874">
    <property type="entry name" value="Cardiolipin_synth_Firmi"/>
</dbReference>
<comment type="caution">
    <text evidence="15">The sequence shown here is derived from an EMBL/GenBank/DDBJ whole genome shotgun (WGS) entry which is preliminary data.</text>
</comment>
<dbReference type="PANTHER" id="PTHR21248:SF22">
    <property type="entry name" value="PHOSPHOLIPASE D"/>
    <property type="match status" value="1"/>
</dbReference>
<feature type="active site" evidence="12">
    <location>
        <position position="428"/>
    </location>
</feature>
<keyword evidence="2 12" id="KW-1003">Cell membrane</keyword>
<dbReference type="GO" id="GO:0008808">
    <property type="term" value="F:cardiolipin synthase activity"/>
    <property type="evidence" value="ECO:0007669"/>
    <property type="project" value="UniProtKB-UniRule"/>
</dbReference>
<feature type="domain" description="PLD phosphodiesterase" evidence="14">
    <location>
        <begin position="416"/>
        <end position="443"/>
    </location>
</feature>
<evidence type="ECO:0000313" key="16">
    <source>
        <dbReference type="Proteomes" id="UP000268007"/>
    </source>
</evidence>
<dbReference type="Pfam" id="PF13396">
    <property type="entry name" value="PLDc_N"/>
    <property type="match status" value="1"/>
</dbReference>
<name>A0A495J9A8_9SPHI</name>
<evidence type="ECO:0000256" key="2">
    <source>
        <dbReference type="ARBA" id="ARBA00022475"/>
    </source>
</evidence>
<dbReference type="Pfam" id="PF13091">
    <property type="entry name" value="PLDc_2"/>
    <property type="match status" value="2"/>
</dbReference>
<evidence type="ECO:0000313" key="15">
    <source>
        <dbReference type="EMBL" id="RKR84984.1"/>
    </source>
</evidence>
<evidence type="ECO:0000256" key="6">
    <source>
        <dbReference type="ARBA" id="ARBA00022737"/>
    </source>
</evidence>
<evidence type="ECO:0000256" key="9">
    <source>
        <dbReference type="ARBA" id="ARBA00023136"/>
    </source>
</evidence>
<feature type="transmembrane region" description="Helical" evidence="12">
    <location>
        <begin position="23"/>
        <end position="43"/>
    </location>
</feature>
<keyword evidence="3 12" id="KW-0444">Lipid biosynthesis</keyword>
<gene>
    <name evidence="15" type="ORF">BDD43_5238</name>
</gene>
<evidence type="ECO:0000256" key="12">
    <source>
        <dbReference type="HAMAP-Rule" id="MF_01916"/>
    </source>
</evidence>
<dbReference type="SMART" id="SM00155">
    <property type="entry name" value="PLDc"/>
    <property type="match status" value="2"/>
</dbReference>
<dbReference type="InterPro" id="IPR001736">
    <property type="entry name" value="PLipase_D/transphosphatidylase"/>
</dbReference>
<evidence type="ECO:0000256" key="11">
    <source>
        <dbReference type="ARBA" id="ARBA00023264"/>
    </source>
</evidence>
<feature type="active site" evidence="12">
    <location>
        <position position="423"/>
    </location>
</feature>
<accession>A0A495J9A8</accession>
<comment type="catalytic activity">
    <reaction evidence="12">
        <text>2 a 1,2-diacyl-sn-glycero-3-phospho-(1'-sn-glycerol) = a cardiolipin + glycerol</text>
        <dbReference type="Rhea" id="RHEA:31451"/>
        <dbReference type="ChEBI" id="CHEBI:17754"/>
        <dbReference type="ChEBI" id="CHEBI:62237"/>
        <dbReference type="ChEBI" id="CHEBI:64716"/>
    </reaction>
</comment>
<reference evidence="15 16" key="1">
    <citation type="submission" date="2018-10" db="EMBL/GenBank/DDBJ databases">
        <title>Genomic Encyclopedia of Archaeal and Bacterial Type Strains, Phase II (KMG-II): from individual species to whole genera.</title>
        <authorList>
            <person name="Goeker M."/>
        </authorList>
    </citation>
    <scope>NUCLEOTIDE SEQUENCE [LARGE SCALE GENOMIC DNA]</scope>
    <source>
        <strain evidence="15 16">DSM 18602</strain>
    </source>
</reference>
<evidence type="ECO:0000256" key="1">
    <source>
        <dbReference type="ARBA" id="ARBA00004651"/>
    </source>
</evidence>
<keyword evidence="9 12" id="KW-0472">Membrane</keyword>
<evidence type="ECO:0000256" key="10">
    <source>
        <dbReference type="ARBA" id="ARBA00023209"/>
    </source>
</evidence>
<evidence type="ECO:0000259" key="14">
    <source>
        <dbReference type="PROSITE" id="PS50035"/>
    </source>
</evidence>
<dbReference type="GO" id="GO:0005886">
    <property type="term" value="C:plasma membrane"/>
    <property type="evidence" value="ECO:0007669"/>
    <property type="project" value="UniProtKB-SubCell"/>
</dbReference>
<evidence type="ECO:0000256" key="13">
    <source>
        <dbReference type="NCBIfam" id="TIGR04265"/>
    </source>
</evidence>